<feature type="region of interest" description="Disordered" evidence="6">
    <location>
        <begin position="365"/>
        <end position="400"/>
    </location>
</feature>
<gene>
    <name evidence="8" type="ORF">Vretifemale_5312</name>
    <name evidence="9" type="ORF">Vretimale_15112</name>
</gene>
<feature type="region of interest" description="Disordered" evidence="6">
    <location>
        <begin position="872"/>
        <end position="901"/>
    </location>
</feature>
<name>A0A8J4FGM3_9CHLO</name>
<evidence type="ECO:0000256" key="5">
    <source>
        <dbReference type="PROSITE-ProRule" id="PRU10141"/>
    </source>
</evidence>
<dbReference type="PROSITE" id="PS00107">
    <property type="entry name" value="PROTEIN_KINASE_ATP"/>
    <property type="match status" value="1"/>
</dbReference>
<dbReference type="Proteomes" id="UP000722791">
    <property type="component" value="Unassembled WGS sequence"/>
</dbReference>
<evidence type="ECO:0000256" key="4">
    <source>
        <dbReference type="ARBA" id="ARBA00022840"/>
    </source>
</evidence>
<dbReference type="PROSITE" id="PS50011">
    <property type="entry name" value="PROTEIN_KINASE_DOM"/>
    <property type="match status" value="1"/>
</dbReference>
<dbReference type="InterPro" id="IPR011009">
    <property type="entry name" value="Kinase-like_dom_sf"/>
</dbReference>
<evidence type="ECO:0000259" key="7">
    <source>
        <dbReference type="PROSITE" id="PS50011"/>
    </source>
</evidence>
<protein>
    <recommendedName>
        <fullName evidence="7">Protein kinase domain-containing protein</fullName>
    </recommendedName>
</protein>
<keyword evidence="10" id="KW-1185">Reference proteome</keyword>
<feature type="compositionally biased region" description="Gly residues" evidence="6">
    <location>
        <begin position="646"/>
        <end position="656"/>
    </location>
</feature>
<evidence type="ECO:0000313" key="10">
    <source>
        <dbReference type="Proteomes" id="UP000747110"/>
    </source>
</evidence>
<dbReference type="InterPro" id="IPR017441">
    <property type="entry name" value="Protein_kinase_ATP_BS"/>
</dbReference>
<evidence type="ECO:0000256" key="3">
    <source>
        <dbReference type="ARBA" id="ARBA00022777"/>
    </source>
</evidence>
<keyword evidence="3" id="KW-0418">Kinase</keyword>
<evidence type="ECO:0000256" key="1">
    <source>
        <dbReference type="ARBA" id="ARBA00022679"/>
    </source>
</evidence>
<dbReference type="InterPro" id="IPR000719">
    <property type="entry name" value="Prot_kinase_dom"/>
</dbReference>
<sequence>MVFACCFGVGDGDFDHRKESNRYGVPAEQVIGANGKAPEFSDLPNGETIKTGAVILSGDTASLNAANSTDSNVAYQVNILSSALAGLSGSWYERLSSAASRLLGVSGAELCSVSILGGGPDRFTVVHVTGKDQECTALCPIGSQLPALQAVPGSHHAGVMGSSEMRYNSVQVLQLLQTPLLYSFSDRIHGSCKVKQPPYDWQTVHTERGLSDFCALPLIHEKSVVGAVTLAFSPPPPSDRQLPQPQLGELSSEQPAPSAGMAACLMYCDEQSLRNLGLLLSVQLAGQDLNLAQQLGDMLASVSGACNLQQVVTAITGGAERILQLKTRVAVAVNLALLPSLASGGGRGGSGRAIIFEERGNHIPAGWGSEASSRDGASRFTPGGTDPHGSGPYGQQGHGLHSRLQRNYTPMETQSTVGGTEALQRQLGTSPLGRVANAGTGTRTLGTGPASSYEGASGAYGLRGALLWQASSVQARALGLRHTLLANLPSNGTVVHDCSSYMQQVGCPKRDLYLLSSSKGAPPFSLAIAPALLQLRGVASHAIAPCGANDGSVQIVLYVAVAMQLPIELLNEILAHAHQLAVRILAPLLTHKLAQSGLAEEWMLLLGKCSSGRNGNGGATAGRTPALSESNGESSTGNSEPAGITVGAGGAAGNTTGGQQRCSIGGDAQGSHSPGVSHCSDRAVGSGNEPTGANRTEASGAANGGSTTLSKSTATAAQPLMPAPACANALGSLAGTGCARGPLRADAATASGLMLSTTDIRHGSQVMALSTELAGTFAGDTRTHMGMLVSSFKDTINGLQARRAEESEELSVLKLGKVLGCGGSGLVFQGYLHLGLEVAVKLFENPDDADPDGSSSTEHGLQNAVVNLEGSSVGTECGAAPNDSLKEQSSAGNGSGSATGRTTATAALKTAVAQTTKRQRDLLRNALELGVTSSLSHPNIVQGYCHWVNVVLMQDASLNRCWLMGQAEYMALAPPGSPQPPLCSALVMEYCDMGSLIHALKRGTFSMPDGKPNMEFVYMCLLEIALALRHLHTANLAHCDLKPGNVLLRSSPRDLRGFVCKLGDFGYAAILKDGLLPGKPAMLPDEACGTLQYMAPELFVAGRPVDASIDIYAFGMLMWELITGRTPYSENEYPSRSLMKAVYHGKRPSFPENTLSAYKNLAMCCWSSDPNLRPSATVLVKLLRQQLESFKQQLSTASSASTGSRA</sequence>
<dbReference type="EMBL" id="BNCQ01000040">
    <property type="protein sequence ID" value="GIM11625.1"/>
    <property type="molecule type" value="Genomic_DNA"/>
</dbReference>
<organism evidence="8 10">
    <name type="scientific">Volvox reticuliferus</name>
    <dbReference type="NCBI Taxonomy" id="1737510"/>
    <lineage>
        <taxon>Eukaryota</taxon>
        <taxon>Viridiplantae</taxon>
        <taxon>Chlorophyta</taxon>
        <taxon>core chlorophytes</taxon>
        <taxon>Chlorophyceae</taxon>
        <taxon>CS clade</taxon>
        <taxon>Chlamydomonadales</taxon>
        <taxon>Volvocaceae</taxon>
        <taxon>Volvox</taxon>
    </lineage>
</organism>
<feature type="region of interest" description="Disordered" evidence="6">
    <location>
        <begin position="615"/>
        <end position="714"/>
    </location>
</feature>
<dbReference type="InterPro" id="IPR051681">
    <property type="entry name" value="Ser/Thr_Kinases-Pseudokinases"/>
</dbReference>
<keyword evidence="4 5" id="KW-0067">ATP-binding</keyword>
<keyword evidence="2 5" id="KW-0547">Nucleotide-binding</keyword>
<dbReference type="SUPFAM" id="SSF56112">
    <property type="entry name" value="Protein kinase-like (PK-like)"/>
    <property type="match status" value="1"/>
</dbReference>
<dbReference type="PANTHER" id="PTHR44329:SF214">
    <property type="entry name" value="PROTEIN KINASE DOMAIN-CONTAINING PROTEIN"/>
    <property type="match status" value="1"/>
</dbReference>
<dbReference type="PANTHER" id="PTHR44329">
    <property type="entry name" value="SERINE/THREONINE-PROTEIN KINASE TNNI3K-RELATED"/>
    <property type="match status" value="1"/>
</dbReference>
<comment type="caution">
    <text evidence="8">The sequence shown here is derived from an EMBL/GenBank/DDBJ whole genome shotgun (WGS) entry which is preliminary data.</text>
</comment>
<dbReference type="PROSITE" id="PS00108">
    <property type="entry name" value="PROTEIN_KINASE_ST"/>
    <property type="match status" value="1"/>
</dbReference>
<evidence type="ECO:0000313" key="8">
    <source>
        <dbReference type="EMBL" id="GIL75535.1"/>
    </source>
</evidence>
<proteinExistence type="predicted"/>
<feature type="region of interest" description="Disordered" evidence="6">
    <location>
        <begin position="235"/>
        <end position="255"/>
    </location>
</feature>
<dbReference type="SMART" id="SM00220">
    <property type="entry name" value="S_TKc"/>
    <property type="match status" value="1"/>
</dbReference>
<feature type="compositionally biased region" description="Polar residues" evidence="6">
    <location>
        <begin position="688"/>
        <end position="697"/>
    </location>
</feature>
<dbReference type="AlphaFoldDB" id="A0A8J4FGM3"/>
<evidence type="ECO:0000313" key="9">
    <source>
        <dbReference type="EMBL" id="GIM11625.1"/>
    </source>
</evidence>
<feature type="compositionally biased region" description="Low complexity" evidence="6">
    <location>
        <begin position="621"/>
        <end position="645"/>
    </location>
</feature>
<feature type="binding site" evidence="5">
    <location>
        <position position="841"/>
    </location>
    <ligand>
        <name>ATP</name>
        <dbReference type="ChEBI" id="CHEBI:30616"/>
    </ligand>
</feature>
<dbReference type="Gene3D" id="1.10.510.10">
    <property type="entry name" value="Transferase(Phosphotransferase) domain 1"/>
    <property type="match status" value="1"/>
</dbReference>
<dbReference type="EMBL" id="BNCP01000007">
    <property type="protein sequence ID" value="GIL75535.1"/>
    <property type="molecule type" value="Genomic_DNA"/>
</dbReference>
<keyword evidence="1" id="KW-0808">Transferase</keyword>
<dbReference type="GO" id="GO:0004674">
    <property type="term" value="F:protein serine/threonine kinase activity"/>
    <property type="evidence" value="ECO:0007669"/>
    <property type="project" value="TreeGrafter"/>
</dbReference>
<accession>A0A8J4FGM3</accession>
<dbReference type="OrthoDB" id="6718656at2759"/>
<feature type="domain" description="Protein kinase" evidence="7">
    <location>
        <begin position="813"/>
        <end position="1187"/>
    </location>
</feature>
<feature type="compositionally biased region" description="Low complexity" evidence="6">
    <location>
        <begin position="889"/>
        <end position="901"/>
    </location>
</feature>
<evidence type="ECO:0000256" key="6">
    <source>
        <dbReference type="SAM" id="MobiDB-lite"/>
    </source>
</evidence>
<evidence type="ECO:0000256" key="2">
    <source>
        <dbReference type="ARBA" id="ARBA00022741"/>
    </source>
</evidence>
<dbReference type="Proteomes" id="UP000747110">
    <property type="component" value="Unassembled WGS sequence"/>
</dbReference>
<dbReference type="InterPro" id="IPR008271">
    <property type="entry name" value="Ser/Thr_kinase_AS"/>
</dbReference>
<dbReference type="Pfam" id="PF00069">
    <property type="entry name" value="Pkinase"/>
    <property type="match status" value="1"/>
</dbReference>
<dbReference type="GO" id="GO:0005524">
    <property type="term" value="F:ATP binding"/>
    <property type="evidence" value="ECO:0007669"/>
    <property type="project" value="UniProtKB-UniRule"/>
</dbReference>
<reference evidence="8" key="1">
    <citation type="journal article" date="2021" name="Proc. Natl. Acad. Sci. U.S.A.">
        <title>Three genomes in the algal genus Volvox reveal the fate of a haploid sex-determining region after a transition to homothallism.</title>
        <authorList>
            <person name="Yamamoto K."/>
            <person name="Hamaji T."/>
            <person name="Kawai-Toyooka H."/>
            <person name="Matsuzaki R."/>
            <person name="Takahashi F."/>
            <person name="Nishimura Y."/>
            <person name="Kawachi M."/>
            <person name="Noguchi H."/>
            <person name="Minakuchi Y."/>
            <person name="Umen J.G."/>
            <person name="Toyoda A."/>
            <person name="Nozaki H."/>
        </authorList>
    </citation>
    <scope>NUCLEOTIDE SEQUENCE</scope>
    <source>
        <strain evidence="9">NIES-3785</strain>
        <strain evidence="8">NIES-3786</strain>
    </source>
</reference>